<dbReference type="GO" id="GO:0046872">
    <property type="term" value="F:metal ion binding"/>
    <property type="evidence" value="ECO:0007669"/>
    <property type="project" value="UniProtKB-KW"/>
</dbReference>
<dbReference type="InterPro" id="IPR001645">
    <property type="entry name" value="Folylpolyglutamate_synth"/>
</dbReference>
<keyword evidence="5 10" id="KW-0547">Nucleotide-binding</keyword>
<dbReference type="Gene3D" id="3.90.190.20">
    <property type="entry name" value="Mur ligase, C-terminal domain"/>
    <property type="match status" value="1"/>
</dbReference>
<keyword evidence="4" id="KW-0479">Metal-binding</keyword>
<evidence type="ECO:0000256" key="2">
    <source>
        <dbReference type="ARBA" id="ARBA00013025"/>
    </source>
</evidence>
<evidence type="ECO:0000256" key="5">
    <source>
        <dbReference type="ARBA" id="ARBA00022741"/>
    </source>
</evidence>
<keyword evidence="7" id="KW-0460">Magnesium</keyword>
<evidence type="ECO:0000256" key="1">
    <source>
        <dbReference type="ARBA" id="ARBA00008276"/>
    </source>
</evidence>
<dbReference type="PANTHER" id="PTHR11136">
    <property type="entry name" value="FOLYLPOLYGLUTAMATE SYNTHASE-RELATED"/>
    <property type="match status" value="1"/>
</dbReference>
<evidence type="ECO:0000259" key="11">
    <source>
        <dbReference type="Pfam" id="PF02875"/>
    </source>
</evidence>
<evidence type="ECO:0000313" key="14">
    <source>
        <dbReference type="Proteomes" id="UP000480246"/>
    </source>
</evidence>
<dbReference type="PIRSF" id="PIRSF001563">
    <property type="entry name" value="Folylpolyglu_synth"/>
    <property type="match status" value="1"/>
</dbReference>
<dbReference type="EC" id="6.3.2.17" evidence="2"/>
<dbReference type="InterPro" id="IPR013221">
    <property type="entry name" value="Mur_ligase_cen"/>
</dbReference>
<dbReference type="OrthoDB" id="9809356at2"/>
<evidence type="ECO:0000256" key="7">
    <source>
        <dbReference type="ARBA" id="ARBA00022842"/>
    </source>
</evidence>
<name>A0A7C8GT10_9BACI</name>
<dbReference type="SUPFAM" id="SSF53244">
    <property type="entry name" value="MurD-like peptide ligases, peptide-binding domain"/>
    <property type="match status" value="1"/>
</dbReference>
<accession>A0A7C8GT10</accession>
<comment type="catalytic activity">
    <reaction evidence="9">
        <text>(6S)-5,6,7,8-tetrahydrofolyl-(gamma-L-Glu)(n) + L-glutamate + ATP = (6S)-5,6,7,8-tetrahydrofolyl-(gamma-L-Glu)(n+1) + ADP + phosphate + H(+)</text>
        <dbReference type="Rhea" id="RHEA:10580"/>
        <dbReference type="Rhea" id="RHEA-COMP:14738"/>
        <dbReference type="Rhea" id="RHEA-COMP:14740"/>
        <dbReference type="ChEBI" id="CHEBI:15378"/>
        <dbReference type="ChEBI" id="CHEBI:29985"/>
        <dbReference type="ChEBI" id="CHEBI:30616"/>
        <dbReference type="ChEBI" id="CHEBI:43474"/>
        <dbReference type="ChEBI" id="CHEBI:141005"/>
        <dbReference type="ChEBI" id="CHEBI:456216"/>
        <dbReference type="EC" id="6.3.2.17"/>
    </reaction>
</comment>
<dbReference type="InterPro" id="IPR036565">
    <property type="entry name" value="Mur-like_cat_sf"/>
</dbReference>
<keyword evidence="3 10" id="KW-0436">Ligase</keyword>
<evidence type="ECO:0000256" key="9">
    <source>
        <dbReference type="ARBA" id="ARBA00047493"/>
    </source>
</evidence>
<dbReference type="GO" id="GO:0008841">
    <property type="term" value="F:dihydrofolate synthase activity"/>
    <property type="evidence" value="ECO:0007669"/>
    <property type="project" value="TreeGrafter"/>
</dbReference>
<gene>
    <name evidence="13" type="ORF">F9U64_11350</name>
</gene>
<evidence type="ECO:0000256" key="4">
    <source>
        <dbReference type="ARBA" id="ARBA00022723"/>
    </source>
</evidence>
<evidence type="ECO:0000256" key="8">
    <source>
        <dbReference type="ARBA" id="ARBA00030592"/>
    </source>
</evidence>
<dbReference type="AlphaFoldDB" id="A0A7C8GT10"/>
<proteinExistence type="inferred from homology"/>
<protein>
    <recommendedName>
        <fullName evidence="2">tetrahydrofolate synthase</fullName>
        <ecNumber evidence="2">6.3.2.17</ecNumber>
    </recommendedName>
    <alternativeName>
        <fullName evidence="8">Tetrahydrofolylpolyglutamate synthase</fullName>
    </alternativeName>
</protein>
<reference evidence="13 14" key="1">
    <citation type="submission" date="2019-10" db="EMBL/GenBank/DDBJ databases">
        <title>Gracilibacillus sp. nov. isolated from rice seeds.</title>
        <authorList>
            <person name="He S."/>
        </authorList>
    </citation>
    <scope>NUCLEOTIDE SEQUENCE [LARGE SCALE GENOMIC DNA]</scope>
    <source>
        <strain evidence="13 14">TD8</strain>
    </source>
</reference>
<dbReference type="Pfam" id="PF08245">
    <property type="entry name" value="Mur_ligase_M"/>
    <property type="match status" value="1"/>
</dbReference>
<comment type="caution">
    <text evidence="13">The sequence shown here is derived from an EMBL/GenBank/DDBJ whole genome shotgun (WGS) entry which is preliminary data.</text>
</comment>
<dbReference type="EMBL" id="WEID01000054">
    <property type="protein sequence ID" value="KAB8134727.1"/>
    <property type="molecule type" value="Genomic_DNA"/>
</dbReference>
<dbReference type="RefSeq" id="WP_153403448.1">
    <property type="nucleotide sequence ID" value="NZ_ML762430.1"/>
</dbReference>
<dbReference type="InterPro" id="IPR004101">
    <property type="entry name" value="Mur_ligase_C"/>
</dbReference>
<evidence type="ECO:0000256" key="3">
    <source>
        <dbReference type="ARBA" id="ARBA00022598"/>
    </source>
</evidence>
<dbReference type="GO" id="GO:0005524">
    <property type="term" value="F:ATP binding"/>
    <property type="evidence" value="ECO:0007669"/>
    <property type="project" value="UniProtKB-KW"/>
</dbReference>
<dbReference type="Proteomes" id="UP000480246">
    <property type="component" value="Unassembled WGS sequence"/>
</dbReference>
<sequence length="419" mass="47743">MNTFDEVEAFFASRRKLGIKQGLERLDYLLEKTNHPEMQLKAVHLAGTNGKGSTLTYMKEVLIESGYKVGSFVSPGLPTIRDHMMINHQTISEEEFIAVLNDLLPLIVEMDQMDKAPSEYEILMVMTFLYFSGQTDIVLIETCMGGKEDVTNRIKPMITIITTVDYDHMGFLGSSLAEIAVHKAGIIKKQVPVVVGDLPQEALEVVLQKANSVNAPVYQYKKDYLVKDWQWKAKTQQFTFVHHKEIPVEISMLGSHQADNAANALMAMQLLIDDGWAIEQHALQKGMKQAKIHNRLEMIREEPAILIDGAHNTSSIKKLTDTIQTYWKDKRIFILFSAFKDKEIAKMTELLSRNCDRLVVTTFDHPRALSADNIADSFEFYSNYKDALKEITERMRQDDCLIITGSLHFVEEVKKHIQN</sequence>
<feature type="domain" description="Mur ligase C-terminal" evidence="11">
    <location>
        <begin position="294"/>
        <end position="406"/>
    </location>
</feature>
<organism evidence="13 14">
    <name type="scientific">Gracilibacillus oryzae</name>
    <dbReference type="NCBI Taxonomy" id="1672701"/>
    <lineage>
        <taxon>Bacteria</taxon>
        <taxon>Bacillati</taxon>
        <taxon>Bacillota</taxon>
        <taxon>Bacilli</taxon>
        <taxon>Bacillales</taxon>
        <taxon>Bacillaceae</taxon>
        <taxon>Gracilibacillus</taxon>
    </lineage>
</organism>
<keyword evidence="6 10" id="KW-0067">ATP-binding</keyword>
<dbReference type="NCBIfam" id="TIGR01499">
    <property type="entry name" value="folC"/>
    <property type="match status" value="1"/>
</dbReference>
<dbReference type="PANTHER" id="PTHR11136:SF0">
    <property type="entry name" value="DIHYDROFOLATE SYNTHETASE-RELATED"/>
    <property type="match status" value="1"/>
</dbReference>
<keyword evidence="14" id="KW-1185">Reference proteome</keyword>
<dbReference type="InterPro" id="IPR036615">
    <property type="entry name" value="Mur_ligase_C_dom_sf"/>
</dbReference>
<dbReference type="Gene3D" id="3.40.1190.10">
    <property type="entry name" value="Mur-like, catalytic domain"/>
    <property type="match status" value="1"/>
</dbReference>
<dbReference type="SUPFAM" id="SSF53623">
    <property type="entry name" value="MurD-like peptide ligases, catalytic domain"/>
    <property type="match status" value="1"/>
</dbReference>
<dbReference type="Pfam" id="PF02875">
    <property type="entry name" value="Mur_ligase_C"/>
    <property type="match status" value="1"/>
</dbReference>
<evidence type="ECO:0000259" key="12">
    <source>
        <dbReference type="Pfam" id="PF08245"/>
    </source>
</evidence>
<feature type="domain" description="Mur ligase central" evidence="12">
    <location>
        <begin position="46"/>
        <end position="267"/>
    </location>
</feature>
<dbReference type="GO" id="GO:0005737">
    <property type="term" value="C:cytoplasm"/>
    <property type="evidence" value="ECO:0007669"/>
    <property type="project" value="TreeGrafter"/>
</dbReference>
<evidence type="ECO:0000256" key="6">
    <source>
        <dbReference type="ARBA" id="ARBA00022840"/>
    </source>
</evidence>
<comment type="similarity">
    <text evidence="1 10">Belongs to the folylpolyglutamate synthase family.</text>
</comment>
<evidence type="ECO:0000313" key="13">
    <source>
        <dbReference type="EMBL" id="KAB8134727.1"/>
    </source>
</evidence>
<dbReference type="GO" id="GO:0004326">
    <property type="term" value="F:tetrahydrofolylpolyglutamate synthase activity"/>
    <property type="evidence" value="ECO:0007669"/>
    <property type="project" value="UniProtKB-EC"/>
</dbReference>
<evidence type="ECO:0000256" key="10">
    <source>
        <dbReference type="PIRNR" id="PIRNR001563"/>
    </source>
</evidence>